<dbReference type="AlphaFoldDB" id="E8PLM6"/>
<keyword evidence="3" id="KW-1003">Cell membrane</keyword>
<keyword evidence="4 7" id="KW-0812">Transmembrane</keyword>
<proteinExistence type="predicted"/>
<dbReference type="SUPFAM" id="SSF103473">
    <property type="entry name" value="MFS general substrate transporter"/>
    <property type="match status" value="1"/>
</dbReference>
<evidence type="ECO:0000256" key="3">
    <source>
        <dbReference type="ARBA" id="ARBA00022475"/>
    </source>
</evidence>
<dbReference type="InterPro" id="IPR020846">
    <property type="entry name" value="MFS_dom"/>
</dbReference>
<feature type="transmembrane region" description="Helical" evidence="7">
    <location>
        <begin position="52"/>
        <end position="71"/>
    </location>
</feature>
<feature type="transmembrane region" description="Helical" evidence="7">
    <location>
        <begin position="224"/>
        <end position="246"/>
    </location>
</feature>
<feature type="transmembrane region" description="Helical" evidence="7">
    <location>
        <begin position="375"/>
        <end position="394"/>
    </location>
</feature>
<dbReference type="InterPro" id="IPR010290">
    <property type="entry name" value="TM_effector"/>
</dbReference>
<feature type="transmembrane region" description="Helical" evidence="7">
    <location>
        <begin position="173"/>
        <end position="194"/>
    </location>
</feature>
<reference evidence="9 10" key="2">
    <citation type="journal article" date="2011" name="BMC Genomics">
        <title>Sequence of the hyperplastic genome of the naturally competent Thermus scotoductus SA-01.</title>
        <authorList>
            <person name="Gounder K."/>
            <person name="Brzuszkiewicz E."/>
            <person name="Liesegang H."/>
            <person name="Wollherr A."/>
            <person name="Daniel R."/>
            <person name="Gottschalk G."/>
            <person name="Reva O."/>
            <person name="Kumwenda B."/>
            <person name="Srivastava M."/>
            <person name="Bricio C."/>
            <person name="Berenguer J."/>
            <person name="van Heerden E."/>
            <person name="Litthauer D."/>
        </authorList>
    </citation>
    <scope>NUCLEOTIDE SEQUENCE [LARGE SCALE GENOMIC DNA]</scope>
    <source>
        <strain evidence="10">ATCC 700910 / SA-01</strain>
    </source>
</reference>
<dbReference type="KEGG" id="tsc:TSC_c04790"/>
<evidence type="ECO:0000256" key="5">
    <source>
        <dbReference type="ARBA" id="ARBA00022989"/>
    </source>
</evidence>
<name>E8PLM6_THESS</name>
<evidence type="ECO:0000256" key="2">
    <source>
        <dbReference type="ARBA" id="ARBA00022448"/>
    </source>
</evidence>
<dbReference type="CDD" id="cd06173">
    <property type="entry name" value="MFS_MefA_like"/>
    <property type="match status" value="1"/>
</dbReference>
<dbReference type="eggNOG" id="COG0477">
    <property type="taxonomic scope" value="Bacteria"/>
</dbReference>
<comment type="subcellular location">
    <subcellularLocation>
        <location evidence="1">Cell membrane</location>
        <topology evidence="1">Multi-pass membrane protein</topology>
    </subcellularLocation>
</comment>
<feature type="transmembrane region" description="Helical" evidence="7">
    <location>
        <begin position="20"/>
        <end position="40"/>
    </location>
</feature>
<feature type="transmembrane region" description="Helical" evidence="7">
    <location>
        <begin position="258"/>
        <end position="276"/>
    </location>
</feature>
<evidence type="ECO:0000313" key="9">
    <source>
        <dbReference type="EMBL" id="ADW21111.1"/>
    </source>
</evidence>
<reference evidence="10" key="1">
    <citation type="submission" date="2010-03" db="EMBL/GenBank/DDBJ databases">
        <title>The genome sequence of Thermus scotoductus SA-01.</title>
        <authorList>
            <person name="Gounder K."/>
            <person name="Liesegang H."/>
            <person name="Brzuszkiewicz E."/>
            <person name="Wollherr A."/>
            <person name="Daniel R."/>
            <person name="Gottschalk G."/>
            <person name="van Heerden E."/>
            <person name="Litthauer D."/>
        </authorList>
    </citation>
    <scope>NUCLEOTIDE SEQUENCE [LARGE SCALE GENOMIC DNA]</scope>
    <source>
        <strain evidence="10">ATCC 700910 / SA-01</strain>
    </source>
</reference>
<dbReference type="Gene3D" id="1.20.1250.20">
    <property type="entry name" value="MFS general substrate transporter like domains"/>
    <property type="match status" value="1"/>
</dbReference>
<dbReference type="PROSITE" id="PS50850">
    <property type="entry name" value="MFS"/>
    <property type="match status" value="1"/>
</dbReference>
<dbReference type="InterPro" id="IPR036259">
    <property type="entry name" value="MFS_trans_sf"/>
</dbReference>
<dbReference type="HOGENOM" id="CLU_034180_7_1_0"/>
<organism evidence="9 10">
    <name type="scientific">Thermus scotoductus (strain ATCC 700910 / SA-01)</name>
    <dbReference type="NCBI Taxonomy" id="743525"/>
    <lineage>
        <taxon>Bacteria</taxon>
        <taxon>Thermotogati</taxon>
        <taxon>Deinococcota</taxon>
        <taxon>Deinococci</taxon>
        <taxon>Thermales</taxon>
        <taxon>Thermaceae</taxon>
        <taxon>Thermus</taxon>
    </lineage>
</organism>
<evidence type="ECO:0000313" key="10">
    <source>
        <dbReference type="Proteomes" id="UP000008087"/>
    </source>
</evidence>
<evidence type="ECO:0000256" key="6">
    <source>
        <dbReference type="ARBA" id="ARBA00023136"/>
    </source>
</evidence>
<keyword evidence="2" id="KW-0813">Transport</keyword>
<keyword evidence="6 7" id="KW-0472">Membrane</keyword>
<dbReference type="Proteomes" id="UP000008087">
    <property type="component" value="Chromosome"/>
</dbReference>
<evidence type="ECO:0000259" key="8">
    <source>
        <dbReference type="PROSITE" id="PS50850"/>
    </source>
</evidence>
<feature type="transmembrane region" description="Helical" evidence="7">
    <location>
        <begin position="288"/>
        <end position="318"/>
    </location>
</feature>
<feature type="transmembrane region" description="Helical" evidence="7">
    <location>
        <begin position="107"/>
        <end position="129"/>
    </location>
</feature>
<dbReference type="PANTHER" id="PTHR43266:SF2">
    <property type="entry name" value="MAJOR FACILITATOR SUPERFAMILY (MFS) PROFILE DOMAIN-CONTAINING PROTEIN"/>
    <property type="match status" value="1"/>
</dbReference>
<dbReference type="GO" id="GO:0005886">
    <property type="term" value="C:plasma membrane"/>
    <property type="evidence" value="ECO:0007669"/>
    <property type="project" value="UniProtKB-SubCell"/>
</dbReference>
<evidence type="ECO:0000256" key="1">
    <source>
        <dbReference type="ARBA" id="ARBA00004651"/>
    </source>
</evidence>
<dbReference type="STRING" id="743525.TSC_c04790"/>
<sequence>MRTLPRLLQSLRNPLFARLYAAQTTSLLGDAFTWVALALLAFEVGGAKSASILAGALTLRVTAFVLLSPWAGILADRVDRRKLMAGADLGRMGVVGLMPWVSEVWQIYALMFLLNALTAFFTPAYQAALPQVMKQKDYAQAIALSGATYEVLGVLGPGIAGALAGLLGARNLFLLNGITFLFSALLILTLPASLRVERENTPTSPLGDIREGTLWLWRDGPLRYALLLGLSAAVSGALVLVGTVGLVRGRLGLGELEYGWTMAAFGIGATLAALAMGAWENRIPRTTFVLLGALVSSLAVLPADWASLHLVLFLWVLAGAGQNWVNLPTQALIADRTPEVLQGRVYGAHFAWSHLWWVLAYPVAGWLGTHFPGGAFLYGGLVALGLLLGVELLFKSWKGQGKG</sequence>
<evidence type="ECO:0000256" key="7">
    <source>
        <dbReference type="SAM" id="Phobius"/>
    </source>
</evidence>
<protein>
    <submittedName>
        <fullName evidence="9">Nickel resistance protein</fullName>
    </submittedName>
</protein>
<dbReference type="PANTHER" id="PTHR43266">
    <property type="entry name" value="MACROLIDE-EFFLUX PROTEIN"/>
    <property type="match status" value="1"/>
</dbReference>
<feature type="transmembrane region" description="Helical" evidence="7">
    <location>
        <begin position="141"/>
        <end position="167"/>
    </location>
</feature>
<evidence type="ECO:0000256" key="4">
    <source>
        <dbReference type="ARBA" id="ARBA00022692"/>
    </source>
</evidence>
<keyword evidence="5 7" id="KW-1133">Transmembrane helix</keyword>
<gene>
    <name evidence="9" type="ordered locus">TSC_c04790</name>
</gene>
<feature type="domain" description="Major facilitator superfamily (MFS) profile" evidence="8">
    <location>
        <begin position="10"/>
        <end position="397"/>
    </location>
</feature>
<dbReference type="GO" id="GO:0022857">
    <property type="term" value="F:transmembrane transporter activity"/>
    <property type="evidence" value="ECO:0007669"/>
    <property type="project" value="InterPro"/>
</dbReference>
<dbReference type="Pfam" id="PF05977">
    <property type="entry name" value="MFS_3"/>
    <property type="match status" value="1"/>
</dbReference>
<dbReference type="EMBL" id="CP001962">
    <property type="protein sequence ID" value="ADW21111.1"/>
    <property type="molecule type" value="Genomic_DNA"/>
</dbReference>
<dbReference type="RefSeq" id="WP_015716393.1">
    <property type="nucleotide sequence ID" value="NC_014974.1"/>
</dbReference>
<accession>E8PLM6</accession>